<dbReference type="EMBL" id="CAJNOQ010003116">
    <property type="protein sequence ID" value="CAF0996188.1"/>
    <property type="molecule type" value="Genomic_DNA"/>
</dbReference>
<accession>A0A814GGZ6</accession>
<comment type="caution">
    <text evidence="3">The sequence shown here is derived from an EMBL/GenBank/DDBJ whole genome shotgun (WGS) entry which is preliminary data.</text>
</comment>
<name>A0A814GGZ6_9BILA</name>
<feature type="transmembrane region" description="Helical" evidence="2">
    <location>
        <begin position="88"/>
        <end position="107"/>
    </location>
</feature>
<keyword evidence="2" id="KW-0472">Membrane</keyword>
<feature type="transmembrane region" description="Helical" evidence="2">
    <location>
        <begin position="6"/>
        <end position="27"/>
    </location>
</feature>
<dbReference type="AlphaFoldDB" id="A0A814GGZ6"/>
<reference evidence="3" key="1">
    <citation type="submission" date="2021-02" db="EMBL/GenBank/DDBJ databases">
        <authorList>
            <person name="Nowell W R."/>
        </authorList>
    </citation>
    <scope>NUCLEOTIDE SEQUENCE</scope>
</reference>
<evidence type="ECO:0000313" key="4">
    <source>
        <dbReference type="Proteomes" id="UP000663829"/>
    </source>
</evidence>
<sequence>MYLVCNFLLILAYYRFSCFAIQAYFAIAKDSYFVPNKSYGIVLGEYNLCTSPTRCALLCLNTIDCQTITCNFYTKLCSTSTTTIGNTYMSAGSITFVMVLGIVSSFITTTSPSIDASSIVDRSTTILDSLEISTSFRTTSIDSSETQDFSASDTSILTNFSASDTSILTSDTSTAAEITSTSGSTTTSIDSSETQDFSASDTSILTSDTSTAAEITSTSGSTTTSIDSSETQDFSASDTSILTSDTSTAAEITSTGGSTTKDLLTGEITTAENFLRKYDDVATTASSSLSAPAFYLDTNFPITYTDYTFVYRADTSSTTIAFEFGGAGNGSCYLDDVHAIDAFEDDYIDNPRFDITSGWIVSGSGAIEQNTYPHTLSGCYNGASQSDLRQIIPTSPPQTFNVSFYLACPYSIQLPFFFKVTMGPT</sequence>
<keyword evidence="4" id="KW-1185">Reference proteome</keyword>
<gene>
    <name evidence="3" type="ORF">GPM918_LOCUS13511</name>
</gene>
<evidence type="ECO:0000256" key="1">
    <source>
        <dbReference type="SAM" id="MobiDB-lite"/>
    </source>
</evidence>
<proteinExistence type="predicted"/>
<evidence type="ECO:0000256" key="2">
    <source>
        <dbReference type="SAM" id="Phobius"/>
    </source>
</evidence>
<feature type="region of interest" description="Disordered" evidence="1">
    <location>
        <begin position="179"/>
        <end position="203"/>
    </location>
</feature>
<keyword evidence="2" id="KW-1133">Transmembrane helix</keyword>
<protein>
    <submittedName>
        <fullName evidence="3">Uncharacterized protein</fullName>
    </submittedName>
</protein>
<keyword evidence="2" id="KW-0812">Transmembrane</keyword>
<dbReference type="Proteomes" id="UP000663829">
    <property type="component" value="Unassembled WGS sequence"/>
</dbReference>
<organism evidence="3 4">
    <name type="scientific">Didymodactylos carnosus</name>
    <dbReference type="NCBI Taxonomy" id="1234261"/>
    <lineage>
        <taxon>Eukaryota</taxon>
        <taxon>Metazoa</taxon>
        <taxon>Spiralia</taxon>
        <taxon>Gnathifera</taxon>
        <taxon>Rotifera</taxon>
        <taxon>Eurotatoria</taxon>
        <taxon>Bdelloidea</taxon>
        <taxon>Philodinida</taxon>
        <taxon>Philodinidae</taxon>
        <taxon>Didymodactylos</taxon>
    </lineage>
</organism>
<evidence type="ECO:0000313" key="3">
    <source>
        <dbReference type="EMBL" id="CAF0996188.1"/>
    </source>
</evidence>